<reference evidence="1" key="1">
    <citation type="journal article" date="2023" name="DNA Res.">
        <title>Chromosome-level genome assembly of Phrynocephalus forsythii using third-generation DNA sequencing and Hi-C analysis.</title>
        <authorList>
            <person name="Qi Y."/>
            <person name="Zhao W."/>
            <person name="Zhao Y."/>
            <person name="Niu C."/>
            <person name="Cao S."/>
            <person name="Zhang Y."/>
        </authorList>
    </citation>
    <scope>NUCLEOTIDE SEQUENCE</scope>
    <source>
        <tissue evidence="1">Muscle</tissue>
    </source>
</reference>
<sequence>ISVQCTEIETVILAFQMFQDQPVNLTVDIQYVLNLLIHLPHAYLPPPLDVSLLSLFLTLKNLLNNCMHLFFAAHIHSHTGFNGTGSVWIPPCCVQAYRGNNELASRLLRPDSRVQCGNCPGSTDPDDHVQMQMACPP</sequence>
<accession>A0A9Q0XSX3</accession>
<dbReference type="EMBL" id="JAPFRF010000009">
    <property type="protein sequence ID" value="KAJ7322696.1"/>
    <property type="molecule type" value="Genomic_DNA"/>
</dbReference>
<feature type="non-terminal residue" evidence="1">
    <location>
        <position position="137"/>
    </location>
</feature>
<protein>
    <submittedName>
        <fullName evidence="1">Uncharacterized protein</fullName>
    </submittedName>
</protein>
<evidence type="ECO:0000313" key="1">
    <source>
        <dbReference type="EMBL" id="KAJ7322696.1"/>
    </source>
</evidence>
<gene>
    <name evidence="1" type="ORF">JRQ81_018983</name>
</gene>
<evidence type="ECO:0000313" key="2">
    <source>
        <dbReference type="Proteomes" id="UP001142489"/>
    </source>
</evidence>
<name>A0A9Q0XSX3_9SAUR</name>
<keyword evidence="2" id="KW-1185">Reference proteome</keyword>
<dbReference type="InterPro" id="IPR012337">
    <property type="entry name" value="RNaseH-like_sf"/>
</dbReference>
<dbReference type="OrthoDB" id="9395371at2759"/>
<dbReference type="AlphaFoldDB" id="A0A9Q0XSX3"/>
<proteinExistence type="predicted"/>
<dbReference type="Proteomes" id="UP001142489">
    <property type="component" value="Unassembled WGS sequence"/>
</dbReference>
<organism evidence="1 2">
    <name type="scientific">Phrynocephalus forsythii</name>
    <dbReference type="NCBI Taxonomy" id="171643"/>
    <lineage>
        <taxon>Eukaryota</taxon>
        <taxon>Metazoa</taxon>
        <taxon>Chordata</taxon>
        <taxon>Craniata</taxon>
        <taxon>Vertebrata</taxon>
        <taxon>Euteleostomi</taxon>
        <taxon>Lepidosauria</taxon>
        <taxon>Squamata</taxon>
        <taxon>Bifurcata</taxon>
        <taxon>Unidentata</taxon>
        <taxon>Episquamata</taxon>
        <taxon>Toxicofera</taxon>
        <taxon>Iguania</taxon>
        <taxon>Acrodonta</taxon>
        <taxon>Agamidae</taxon>
        <taxon>Agaminae</taxon>
        <taxon>Phrynocephalus</taxon>
    </lineage>
</organism>
<dbReference type="SUPFAM" id="SSF53098">
    <property type="entry name" value="Ribonuclease H-like"/>
    <property type="match status" value="1"/>
</dbReference>
<comment type="caution">
    <text evidence="1">The sequence shown here is derived from an EMBL/GenBank/DDBJ whole genome shotgun (WGS) entry which is preliminary data.</text>
</comment>